<keyword evidence="2" id="KW-0472">Membrane</keyword>
<evidence type="ECO:0000259" key="3">
    <source>
        <dbReference type="Pfam" id="PF14229"/>
    </source>
</evidence>
<dbReference type="InterPro" id="IPR025567">
    <property type="entry name" value="DUF4332"/>
</dbReference>
<feature type="compositionally biased region" description="Acidic residues" evidence="1">
    <location>
        <begin position="74"/>
        <end position="83"/>
    </location>
</feature>
<feature type="transmembrane region" description="Helical" evidence="2">
    <location>
        <begin position="257"/>
        <end position="283"/>
    </location>
</feature>
<feature type="region of interest" description="Disordered" evidence="1">
    <location>
        <begin position="153"/>
        <end position="175"/>
    </location>
</feature>
<dbReference type="Pfam" id="PF14229">
    <property type="entry name" value="DUF4332"/>
    <property type="match status" value="1"/>
</dbReference>
<feature type="region of interest" description="Disordered" evidence="1">
    <location>
        <begin position="70"/>
        <end position="93"/>
    </location>
</feature>
<feature type="compositionally biased region" description="Polar residues" evidence="1">
    <location>
        <begin position="160"/>
        <end position="169"/>
    </location>
</feature>
<keyword evidence="2" id="KW-0812">Transmembrane</keyword>
<feature type="region of interest" description="Disordered" evidence="1">
    <location>
        <begin position="196"/>
        <end position="222"/>
    </location>
</feature>
<keyword evidence="5" id="KW-1185">Reference proteome</keyword>
<name>A0ABW2L759_9BACT</name>
<organism evidence="4 5">
    <name type="scientific">Haloferula chungangensis</name>
    <dbReference type="NCBI Taxonomy" id="1048331"/>
    <lineage>
        <taxon>Bacteria</taxon>
        <taxon>Pseudomonadati</taxon>
        <taxon>Verrucomicrobiota</taxon>
        <taxon>Verrucomicrobiia</taxon>
        <taxon>Verrucomicrobiales</taxon>
        <taxon>Verrucomicrobiaceae</taxon>
        <taxon>Haloferula</taxon>
    </lineage>
</organism>
<reference evidence="5" key="1">
    <citation type="journal article" date="2019" name="Int. J. Syst. Evol. Microbiol.">
        <title>The Global Catalogue of Microorganisms (GCM) 10K type strain sequencing project: providing services to taxonomists for standard genome sequencing and annotation.</title>
        <authorList>
            <consortium name="The Broad Institute Genomics Platform"/>
            <consortium name="The Broad Institute Genome Sequencing Center for Infectious Disease"/>
            <person name="Wu L."/>
            <person name="Ma J."/>
        </authorList>
    </citation>
    <scope>NUCLEOTIDE SEQUENCE [LARGE SCALE GENOMIC DNA]</scope>
    <source>
        <strain evidence="5">CGMCC 4.1467</strain>
    </source>
</reference>
<dbReference type="EMBL" id="JBHTBS010000003">
    <property type="protein sequence ID" value="MFC7337138.1"/>
    <property type="molecule type" value="Genomic_DNA"/>
</dbReference>
<accession>A0ABW2L759</accession>
<dbReference type="CDD" id="cd00029">
    <property type="entry name" value="C1"/>
    <property type="match status" value="1"/>
</dbReference>
<sequence length="375" mass="41872">MQTLESIKVINPENRELLEAAGWVDPRQLALASAKGVHAELVKANGILKLAEVAPTLEAVGQWISDARSLTGVEPEESEEESGTLELHGEWEAGPTGPVNYEEDPEVQEMLDQAPIAIPLPNQLLAEKGISPSEIAIAPVLNRAETDLEIRVNSKERLQASPSSNSTPKVRQKGVVKVADPNRNLSDAARKALDVSRVRTMEQSEVEPDPSQTEQRRQTRDERLTLLRTTREKTNRGKKPGTRRYIRGVLHDRPFQVWFGCLIVILFQITVPLSIVAAVLLMITEHSPTKLEWVPKWIIAFPLALPILGILYFAISFGVKCRVCGQKVLVHRHCRKNSKAHHIHGLGYVLPLAVQTLLFRWFNCTFCGTSIRIKE</sequence>
<evidence type="ECO:0000313" key="4">
    <source>
        <dbReference type="EMBL" id="MFC7337138.1"/>
    </source>
</evidence>
<dbReference type="Proteomes" id="UP001596472">
    <property type="component" value="Unassembled WGS sequence"/>
</dbReference>
<feature type="domain" description="DUF4332" evidence="3">
    <location>
        <begin position="4"/>
        <end position="70"/>
    </location>
</feature>
<evidence type="ECO:0000313" key="5">
    <source>
        <dbReference type="Proteomes" id="UP001596472"/>
    </source>
</evidence>
<comment type="caution">
    <text evidence="4">The sequence shown here is derived from an EMBL/GenBank/DDBJ whole genome shotgun (WGS) entry which is preliminary data.</text>
</comment>
<dbReference type="RefSeq" id="WP_379711181.1">
    <property type="nucleotide sequence ID" value="NZ_JBHTBS010000003.1"/>
</dbReference>
<proteinExistence type="predicted"/>
<feature type="transmembrane region" description="Helical" evidence="2">
    <location>
        <begin position="340"/>
        <end position="362"/>
    </location>
</feature>
<evidence type="ECO:0000256" key="2">
    <source>
        <dbReference type="SAM" id="Phobius"/>
    </source>
</evidence>
<evidence type="ECO:0000256" key="1">
    <source>
        <dbReference type="SAM" id="MobiDB-lite"/>
    </source>
</evidence>
<feature type="transmembrane region" description="Helical" evidence="2">
    <location>
        <begin position="298"/>
        <end position="319"/>
    </location>
</feature>
<protein>
    <submittedName>
        <fullName evidence="4">DUF4332 domain-containing protein</fullName>
    </submittedName>
</protein>
<keyword evidence="2" id="KW-1133">Transmembrane helix</keyword>
<gene>
    <name evidence="4" type="ORF">ACFQY0_08110</name>
</gene>